<accession>A0A645IKW2</accession>
<gene>
    <name evidence="2" type="ORF">SDC9_199558</name>
</gene>
<feature type="compositionally biased region" description="Basic residues" evidence="1">
    <location>
        <begin position="1"/>
        <end position="14"/>
    </location>
</feature>
<protein>
    <submittedName>
        <fullName evidence="2">Uncharacterized protein</fullName>
    </submittedName>
</protein>
<dbReference type="AlphaFoldDB" id="A0A645IKW2"/>
<organism evidence="2">
    <name type="scientific">bioreactor metagenome</name>
    <dbReference type="NCBI Taxonomy" id="1076179"/>
    <lineage>
        <taxon>unclassified sequences</taxon>
        <taxon>metagenomes</taxon>
        <taxon>ecological metagenomes</taxon>
    </lineage>
</organism>
<feature type="region of interest" description="Disordered" evidence="1">
    <location>
        <begin position="1"/>
        <end position="103"/>
    </location>
</feature>
<sequence length="144" mass="16236">MGRRHRQHPHHRRRDERGAQQQAIGIQPRAKLGHDQRATDGAQSHRTQQNAVEPSPAVQQLARHQRQQGPHRTGQRKENKGAQQHHVQLAAGAGIAQTGTKRPREALAERVFFRLRATPPDQRSHHKHITDHVHAIGIGRAHTG</sequence>
<evidence type="ECO:0000313" key="2">
    <source>
        <dbReference type="EMBL" id="MPN51907.1"/>
    </source>
</evidence>
<feature type="compositionally biased region" description="Polar residues" evidence="1">
    <location>
        <begin position="41"/>
        <end position="52"/>
    </location>
</feature>
<evidence type="ECO:0000256" key="1">
    <source>
        <dbReference type="SAM" id="MobiDB-lite"/>
    </source>
</evidence>
<name>A0A645IKW2_9ZZZZ</name>
<reference evidence="2" key="1">
    <citation type="submission" date="2019-08" db="EMBL/GenBank/DDBJ databases">
        <authorList>
            <person name="Kucharzyk K."/>
            <person name="Murdoch R.W."/>
            <person name="Higgins S."/>
            <person name="Loffler F."/>
        </authorList>
    </citation>
    <scope>NUCLEOTIDE SEQUENCE</scope>
</reference>
<comment type="caution">
    <text evidence="2">The sequence shown here is derived from an EMBL/GenBank/DDBJ whole genome shotgun (WGS) entry which is preliminary data.</text>
</comment>
<dbReference type="EMBL" id="VSSQ01117479">
    <property type="protein sequence ID" value="MPN51907.1"/>
    <property type="molecule type" value="Genomic_DNA"/>
</dbReference>
<proteinExistence type="predicted"/>